<dbReference type="Proteomes" id="UP000461670">
    <property type="component" value="Unassembled WGS sequence"/>
</dbReference>
<keyword evidence="1" id="KW-0805">Transcription regulation</keyword>
<dbReference type="InterPro" id="IPR011711">
    <property type="entry name" value="GntR_C"/>
</dbReference>
<dbReference type="SMART" id="SM00345">
    <property type="entry name" value="HTH_GNTR"/>
    <property type="match status" value="1"/>
</dbReference>
<keyword evidence="3" id="KW-0804">Transcription</keyword>
<dbReference type="SUPFAM" id="SSF48008">
    <property type="entry name" value="GntR ligand-binding domain-like"/>
    <property type="match status" value="1"/>
</dbReference>
<dbReference type="Gene3D" id="1.20.120.530">
    <property type="entry name" value="GntR ligand-binding domain-like"/>
    <property type="match status" value="1"/>
</dbReference>
<dbReference type="InterPro" id="IPR008920">
    <property type="entry name" value="TF_FadR/GntR_C"/>
</dbReference>
<organism evidence="5 6">
    <name type="scientific">Paracidovorax wautersii</name>
    <dbReference type="NCBI Taxonomy" id="1177982"/>
    <lineage>
        <taxon>Bacteria</taxon>
        <taxon>Pseudomonadati</taxon>
        <taxon>Pseudomonadota</taxon>
        <taxon>Betaproteobacteria</taxon>
        <taxon>Burkholderiales</taxon>
        <taxon>Comamonadaceae</taxon>
        <taxon>Paracidovorax</taxon>
    </lineage>
</organism>
<reference evidence="6" key="1">
    <citation type="journal article" date="2020" name="MBio">
        <title>Horizontal gene transfer to a defensive symbiont with a reduced genome amongst a multipartite beetle microbiome.</title>
        <authorList>
            <person name="Waterworth S.C."/>
            <person name="Florez L.V."/>
            <person name="Rees E.R."/>
            <person name="Hertweck C."/>
            <person name="Kaltenpoth M."/>
            <person name="Kwan J.C."/>
        </authorList>
    </citation>
    <scope>NUCLEOTIDE SEQUENCE [LARGE SCALE GENOMIC DNA]</scope>
</reference>
<evidence type="ECO:0000256" key="2">
    <source>
        <dbReference type="ARBA" id="ARBA00023125"/>
    </source>
</evidence>
<dbReference type="GO" id="GO:0003677">
    <property type="term" value="F:DNA binding"/>
    <property type="evidence" value="ECO:0007669"/>
    <property type="project" value="UniProtKB-KW"/>
</dbReference>
<dbReference type="SUPFAM" id="SSF46785">
    <property type="entry name" value="Winged helix' DNA-binding domain"/>
    <property type="match status" value="1"/>
</dbReference>
<dbReference type="Pfam" id="PF00392">
    <property type="entry name" value="GntR"/>
    <property type="match status" value="1"/>
</dbReference>
<keyword evidence="2" id="KW-0238">DNA-binding</keyword>
<comment type="caution">
    <text evidence="5">The sequence shown here is derived from an EMBL/GenBank/DDBJ whole genome shotgun (WGS) entry which is preliminary data.</text>
</comment>
<dbReference type="GO" id="GO:0003700">
    <property type="term" value="F:DNA-binding transcription factor activity"/>
    <property type="evidence" value="ECO:0007669"/>
    <property type="project" value="InterPro"/>
</dbReference>
<dbReference type="InterPro" id="IPR000524">
    <property type="entry name" value="Tscrpt_reg_HTH_GntR"/>
</dbReference>
<dbReference type="PRINTS" id="PR00035">
    <property type="entry name" value="HTHGNTR"/>
</dbReference>
<feature type="domain" description="HTH gntR-type" evidence="4">
    <location>
        <begin position="5"/>
        <end position="73"/>
    </location>
</feature>
<accession>A0A7V8JRR8</accession>
<dbReference type="Gene3D" id="1.10.10.10">
    <property type="entry name" value="Winged helix-like DNA-binding domain superfamily/Winged helix DNA-binding domain"/>
    <property type="match status" value="1"/>
</dbReference>
<sequence>MSRRETLTERTTRIVAEHIASGRYPRGERLPSEQAMIEEFGVSRTVVREAIANLRASGRVSTVPGVGVFVVEQAAPLADAFAIRPESLTAAKSLLNVLELRIAVESEAVALAALRRTPRQIDEMRQAIADMLHAIDHQQEPFEADLRFHRTIAEATDNPEFVRLFNYIGGLLIPRAQLRSRQFEGKTLAALRERMQREHEHICYALERRDPDAARALLRLHLASSRDRLREGVDQQDGQNTL</sequence>
<dbReference type="InterPro" id="IPR036390">
    <property type="entry name" value="WH_DNA-bd_sf"/>
</dbReference>
<evidence type="ECO:0000256" key="3">
    <source>
        <dbReference type="ARBA" id="ARBA00023163"/>
    </source>
</evidence>
<dbReference type="Pfam" id="PF07729">
    <property type="entry name" value="FCD"/>
    <property type="match status" value="1"/>
</dbReference>
<name>A0A7V8JRR8_9BURK</name>
<dbReference type="InterPro" id="IPR036388">
    <property type="entry name" value="WH-like_DNA-bd_sf"/>
</dbReference>
<dbReference type="SMART" id="SM00895">
    <property type="entry name" value="FCD"/>
    <property type="match status" value="1"/>
</dbReference>
<evidence type="ECO:0000256" key="1">
    <source>
        <dbReference type="ARBA" id="ARBA00023015"/>
    </source>
</evidence>
<dbReference type="PANTHER" id="PTHR43537:SF5">
    <property type="entry name" value="UXU OPERON TRANSCRIPTIONAL REGULATOR"/>
    <property type="match status" value="1"/>
</dbReference>
<dbReference type="PANTHER" id="PTHR43537">
    <property type="entry name" value="TRANSCRIPTIONAL REGULATOR, GNTR FAMILY"/>
    <property type="match status" value="1"/>
</dbReference>
<dbReference type="AlphaFoldDB" id="A0A7V8JRR8"/>
<dbReference type="CDD" id="cd07377">
    <property type="entry name" value="WHTH_GntR"/>
    <property type="match status" value="1"/>
</dbReference>
<evidence type="ECO:0000313" key="5">
    <source>
        <dbReference type="EMBL" id="KAF1023711.1"/>
    </source>
</evidence>
<protein>
    <submittedName>
        <fullName evidence="5">HTH-type transcriptional regulator LutR</fullName>
    </submittedName>
</protein>
<evidence type="ECO:0000259" key="4">
    <source>
        <dbReference type="PROSITE" id="PS50949"/>
    </source>
</evidence>
<dbReference type="EMBL" id="WNDQ01000003">
    <property type="protein sequence ID" value="KAF1023711.1"/>
    <property type="molecule type" value="Genomic_DNA"/>
</dbReference>
<gene>
    <name evidence="5" type="primary">lutR_2</name>
    <name evidence="5" type="ORF">GAK30_00374</name>
</gene>
<proteinExistence type="predicted"/>
<dbReference type="PROSITE" id="PS50949">
    <property type="entry name" value="HTH_GNTR"/>
    <property type="match status" value="1"/>
</dbReference>
<evidence type="ECO:0000313" key="6">
    <source>
        <dbReference type="Proteomes" id="UP000461670"/>
    </source>
</evidence>